<keyword evidence="1" id="KW-0812">Transmembrane</keyword>
<feature type="transmembrane region" description="Helical" evidence="1">
    <location>
        <begin position="20"/>
        <end position="46"/>
    </location>
</feature>
<accession>A0A507CIF6</accession>
<name>A0A507CIF6_9FUNG</name>
<keyword evidence="1" id="KW-1133">Transmembrane helix</keyword>
<dbReference type="AlphaFoldDB" id="A0A507CIF6"/>
<dbReference type="EMBL" id="QEAM01000481">
    <property type="protein sequence ID" value="TPX39442.1"/>
    <property type="molecule type" value="Genomic_DNA"/>
</dbReference>
<keyword evidence="1" id="KW-0472">Membrane</keyword>
<dbReference type="InterPro" id="IPR057530">
    <property type="entry name" value="TIM-barrel_MTC6"/>
</dbReference>
<protein>
    <recommendedName>
        <fullName evidence="2">MTC6 partial TIM-barrel domain-containing protein</fullName>
    </recommendedName>
</protein>
<dbReference type="OrthoDB" id="2153087at2759"/>
<sequence>MRSSLLVEPSTKIHGLPRHVSLLFISYLISLAYAVDGTWVSLNLLVDDISRRLYWDAQNKDFQMCPAPYPSVVPSPTPTMLAATAAVTAAAVAGTAATSRAPSPTSTGTDLYSAAYNCSNSIRTLSDLLPYIASYMSDTSSRSAANVVFLVLNLHDLGIIPTAGAAATIKTLSSTLLATIGNSSIYTPQVLVKHRSSVNETWRFVSPYYVTSSSDNITLLVAFGTNTI</sequence>
<evidence type="ECO:0000313" key="3">
    <source>
        <dbReference type="EMBL" id="TPX39442.1"/>
    </source>
</evidence>
<dbReference type="VEuPathDB" id="FungiDB:SeMB42_g00758"/>
<evidence type="ECO:0000313" key="4">
    <source>
        <dbReference type="Proteomes" id="UP000320475"/>
    </source>
</evidence>
<feature type="domain" description="MTC6 partial TIM-barrel" evidence="2">
    <location>
        <begin position="116"/>
        <end position="202"/>
    </location>
</feature>
<reference evidence="3 4" key="1">
    <citation type="journal article" date="2019" name="Sci. Rep.">
        <title>Comparative genomics of chytrid fungi reveal insights into the obligate biotrophic and pathogenic lifestyle of Synchytrium endobioticum.</title>
        <authorList>
            <person name="van de Vossenberg B.T.L.H."/>
            <person name="Warris S."/>
            <person name="Nguyen H.D.T."/>
            <person name="van Gent-Pelzer M.P.E."/>
            <person name="Joly D.L."/>
            <person name="van de Geest H.C."/>
            <person name="Bonants P.J.M."/>
            <person name="Smith D.S."/>
            <person name="Levesque C.A."/>
            <person name="van der Lee T.A.J."/>
        </authorList>
    </citation>
    <scope>NUCLEOTIDE SEQUENCE [LARGE SCALE GENOMIC DNA]</scope>
    <source>
        <strain evidence="3 4">LEV6574</strain>
    </source>
</reference>
<organism evidence="3 4">
    <name type="scientific">Synchytrium endobioticum</name>
    <dbReference type="NCBI Taxonomy" id="286115"/>
    <lineage>
        <taxon>Eukaryota</taxon>
        <taxon>Fungi</taxon>
        <taxon>Fungi incertae sedis</taxon>
        <taxon>Chytridiomycota</taxon>
        <taxon>Chytridiomycota incertae sedis</taxon>
        <taxon>Chytridiomycetes</taxon>
        <taxon>Synchytriales</taxon>
        <taxon>Synchytriaceae</taxon>
        <taxon>Synchytrium</taxon>
    </lineage>
</organism>
<gene>
    <name evidence="3" type="ORF">SeLEV6574_g07210</name>
</gene>
<evidence type="ECO:0000256" key="1">
    <source>
        <dbReference type="SAM" id="Phobius"/>
    </source>
</evidence>
<comment type="caution">
    <text evidence="3">The sequence shown here is derived from an EMBL/GenBank/DDBJ whole genome shotgun (WGS) entry which is preliminary data.</text>
</comment>
<dbReference type="Pfam" id="PF25506">
    <property type="entry name" value="TIM-barrel_MTC6"/>
    <property type="match status" value="1"/>
</dbReference>
<proteinExistence type="predicted"/>
<dbReference type="Proteomes" id="UP000320475">
    <property type="component" value="Unassembled WGS sequence"/>
</dbReference>
<evidence type="ECO:0000259" key="2">
    <source>
        <dbReference type="Pfam" id="PF25506"/>
    </source>
</evidence>